<evidence type="ECO:0000313" key="2">
    <source>
        <dbReference type="EMBL" id="KAG0020108.1"/>
    </source>
</evidence>
<feature type="region of interest" description="Disordered" evidence="1">
    <location>
        <begin position="233"/>
        <end position="277"/>
    </location>
</feature>
<evidence type="ECO:0000313" key="3">
    <source>
        <dbReference type="Proteomes" id="UP000703661"/>
    </source>
</evidence>
<feature type="compositionally biased region" description="Basic residues" evidence="1">
    <location>
        <begin position="262"/>
        <end position="273"/>
    </location>
</feature>
<dbReference type="AlphaFoldDB" id="A0A9P6N1C8"/>
<sequence>AFESQLRSFLDENQLDSADESESPKQRRRRRRQRHREYHDQASTLIHQFSSSPQSEKSTRKGRGRRRSSRNEGPTFSETIISTAVESAVRLKQSPIPDVIKTCVRASRMFLAKVDERFHLQEKAWQLSKNSIEMAIELDEQYSIHEALTETFFAAVTGFVKAGIAYKETPGYSTTRALTNQQQQAQIEAPPPIPEVKRPHNPQAILSNKAIMSSSRRYSIIEEVDEESVIQERALESDEDSEDSEDYSSSCFTSDDEDLRAGSRRKRSHKFRRQIPSSYTQQIRQRISIMNALKDAATVFVGTIAAN</sequence>
<keyword evidence="3" id="KW-1185">Reference proteome</keyword>
<proteinExistence type="predicted"/>
<feature type="compositionally biased region" description="Basic residues" evidence="1">
    <location>
        <begin position="26"/>
        <end position="36"/>
    </location>
</feature>
<protein>
    <submittedName>
        <fullName evidence="2">Uncharacterized protein</fullName>
    </submittedName>
</protein>
<organism evidence="2 3">
    <name type="scientific">Entomortierella chlamydospora</name>
    <dbReference type="NCBI Taxonomy" id="101097"/>
    <lineage>
        <taxon>Eukaryota</taxon>
        <taxon>Fungi</taxon>
        <taxon>Fungi incertae sedis</taxon>
        <taxon>Mucoromycota</taxon>
        <taxon>Mortierellomycotina</taxon>
        <taxon>Mortierellomycetes</taxon>
        <taxon>Mortierellales</taxon>
        <taxon>Mortierellaceae</taxon>
        <taxon>Entomortierella</taxon>
    </lineage>
</organism>
<gene>
    <name evidence="2" type="ORF">BGZ80_004744</name>
</gene>
<accession>A0A9P6N1C8</accession>
<reference evidence="2" key="1">
    <citation type="journal article" date="2020" name="Fungal Divers.">
        <title>Resolving the Mortierellaceae phylogeny through synthesis of multi-gene phylogenetics and phylogenomics.</title>
        <authorList>
            <person name="Vandepol N."/>
            <person name="Liber J."/>
            <person name="Desiro A."/>
            <person name="Na H."/>
            <person name="Kennedy M."/>
            <person name="Barry K."/>
            <person name="Grigoriev I.V."/>
            <person name="Miller A.N."/>
            <person name="O'Donnell K."/>
            <person name="Stajich J.E."/>
            <person name="Bonito G."/>
        </authorList>
    </citation>
    <scope>NUCLEOTIDE SEQUENCE</scope>
    <source>
        <strain evidence="2">NRRL 2769</strain>
    </source>
</reference>
<dbReference type="EMBL" id="JAAAID010000239">
    <property type="protein sequence ID" value="KAG0020108.1"/>
    <property type="molecule type" value="Genomic_DNA"/>
</dbReference>
<feature type="region of interest" description="Disordered" evidence="1">
    <location>
        <begin position="1"/>
        <end position="76"/>
    </location>
</feature>
<evidence type="ECO:0000256" key="1">
    <source>
        <dbReference type="SAM" id="MobiDB-lite"/>
    </source>
</evidence>
<comment type="caution">
    <text evidence="2">The sequence shown here is derived from an EMBL/GenBank/DDBJ whole genome shotgun (WGS) entry which is preliminary data.</text>
</comment>
<feature type="non-terminal residue" evidence="2">
    <location>
        <position position="1"/>
    </location>
</feature>
<feature type="region of interest" description="Disordered" evidence="1">
    <location>
        <begin position="182"/>
        <end position="202"/>
    </location>
</feature>
<name>A0A9P6N1C8_9FUNG</name>
<dbReference type="Proteomes" id="UP000703661">
    <property type="component" value="Unassembled WGS sequence"/>
</dbReference>
<feature type="compositionally biased region" description="Polar residues" evidence="1">
    <location>
        <begin position="41"/>
        <end position="56"/>
    </location>
</feature>
<feature type="compositionally biased region" description="Acidic residues" evidence="1">
    <location>
        <begin position="237"/>
        <end position="246"/>
    </location>
</feature>